<dbReference type="GO" id="GO:0005524">
    <property type="term" value="F:ATP binding"/>
    <property type="evidence" value="ECO:0007669"/>
    <property type="project" value="UniProtKB-KW"/>
</dbReference>
<dbReference type="GO" id="GO:0008652">
    <property type="term" value="P:amino acid biosynthetic process"/>
    <property type="evidence" value="ECO:0007669"/>
    <property type="project" value="UniProtKB-KW"/>
</dbReference>
<dbReference type="HAMAP" id="MF_00109">
    <property type="entry name" value="Shikimate_kinase"/>
    <property type="match status" value="1"/>
</dbReference>
<keyword evidence="8" id="KW-0067">ATP-binding</keyword>
<sequence>MAVNNKNNNIFLIGPMGSGKTSVGNLVANMLSKKFLDTDSEIESITGVDITYIFDIEGEAGFRKREEKVVEEATQMQNIVLATGGGAVESKNSRRCIRDNGFVVYLETNIEDQLKRAKPNNRRPLLRTSNPEQKLKELATKRKEFYESIATLVVQTKGQKPKVLAEKIIENFNAHRDR</sequence>
<keyword evidence="7" id="KW-0418">Kinase</keyword>
<dbReference type="InterPro" id="IPR031322">
    <property type="entry name" value="Shikimate/glucono_kinase"/>
</dbReference>
<evidence type="ECO:0000256" key="5">
    <source>
        <dbReference type="ARBA" id="ARBA00022679"/>
    </source>
</evidence>
<evidence type="ECO:0000256" key="6">
    <source>
        <dbReference type="ARBA" id="ARBA00022741"/>
    </source>
</evidence>
<reference evidence="11" key="1">
    <citation type="submission" date="2018-05" db="EMBL/GenBank/DDBJ databases">
        <authorList>
            <person name="Lanie J.A."/>
            <person name="Ng W.-L."/>
            <person name="Kazmierczak K.M."/>
            <person name="Andrzejewski T.M."/>
            <person name="Davidsen T.M."/>
            <person name="Wayne K.J."/>
            <person name="Tettelin H."/>
            <person name="Glass J.I."/>
            <person name="Rusch D."/>
            <person name="Podicherti R."/>
            <person name="Tsui H.-C.T."/>
            <person name="Winkler M.E."/>
        </authorList>
    </citation>
    <scope>NUCLEOTIDE SEQUENCE</scope>
</reference>
<keyword evidence="9" id="KW-0057">Aromatic amino acid biosynthesis</keyword>
<dbReference type="Pfam" id="PF01202">
    <property type="entry name" value="SKI"/>
    <property type="match status" value="1"/>
</dbReference>
<evidence type="ECO:0000256" key="7">
    <source>
        <dbReference type="ARBA" id="ARBA00022777"/>
    </source>
</evidence>
<dbReference type="UniPathway" id="UPA00053">
    <property type="reaction ID" value="UER00088"/>
</dbReference>
<gene>
    <name evidence="11" type="ORF">METZ01_LOCUS73045</name>
</gene>
<dbReference type="InterPro" id="IPR027417">
    <property type="entry name" value="P-loop_NTPase"/>
</dbReference>
<dbReference type="PRINTS" id="PR01100">
    <property type="entry name" value="SHIKIMTKNASE"/>
</dbReference>
<keyword evidence="6" id="KW-0547">Nucleotide-binding</keyword>
<keyword evidence="5" id="KW-0808">Transferase</keyword>
<dbReference type="InterPro" id="IPR000623">
    <property type="entry name" value="Shikimate_kinase/TSH1"/>
</dbReference>
<evidence type="ECO:0000256" key="9">
    <source>
        <dbReference type="ARBA" id="ARBA00023141"/>
    </source>
</evidence>
<dbReference type="EMBL" id="UINC01005263">
    <property type="protein sequence ID" value="SVA20191.1"/>
    <property type="molecule type" value="Genomic_DNA"/>
</dbReference>
<dbReference type="AlphaFoldDB" id="A0A381TXL6"/>
<organism evidence="11">
    <name type="scientific">marine metagenome</name>
    <dbReference type="NCBI Taxonomy" id="408172"/>
    <lineage>
        <taxon>unclassified sequences</taxon>
        <taxon>metagenomes</taxon>
        <taxon>ecological metagenomes</taxon>
    </lineage>
</organism>
<dbReference type="Gene3D" id="3.40.50.300">
    <property type="entry name" value="P-loop containing nucleotide triphosphate hydrolases"/>
    <property type="match status" value="1"/>
</dbReference>
<comment type="similarity">
    <text evidence="2">Belongs to the shikimate kinase family.</text>
</comment>
<comment type="catalytic activity">
    <reaction evidence="10">
        <text>shikimate + ATP = 3-phosphoshikimate + ADP + H(+)</text>
        <dbReference type="Rhea" id="RHEA:13121"/>
        <dbReference type="ChEBI" id="CHEBI:15378"/>
        <dbReference type="ChEBI" id="CHEBI:30616"/>
        <dbReference type="ChEBI" id="CHEBI:36208"/>
        <dbReference type="ChEBI" id="CHEBI:145989"/>
        <dbReference type="ChEBI" id="CHEBI:456216"/>
        <dbReference type="EC" id="2.7.1.71"/>
    </reaction>
</comment>
<comment type="pathway">
    <text evidence="1">Metabolic intermediate biosynthesis; chorismate biosynthesis; chorismate from D-erythrose 4-phosphate and phosphoenolpyruvate: step 5/7.</text>
</comment>
<dbReference type="NCBIfam" id="NF003456">
    <property type="entry name" value="PRK05057.1"/>
    <property type="match status" value="1"/>
</dbReference>
<evidence type="ECO:0000256" key="8">
    <source>
        <dbReference type="ARBA" id="ARBA00022840"/>
    </source>
</evidence>
<evidence type="ECO:0000256" key="4">
    <source>
        <dbReference type="ARBA" id="ARBA00022605"/>
    </source>
</evidence>
<dbReference type="PROSITE" id="PS01128">
    <property type="entry name" value="SHIKIMATE_KINASE"/>
    <property type="match status" value="1"/>
</dbReference>
<dbReference type="InterPro" id="IPR023000">
    <property type="entry name" value="Shikimate_kinase_CS"/>
</dbReference>
<keyword evidence="4" id="KW-0028">Amino-acid biosynthesis</keyword>
<accession>A0A381TXL6</accession>
<evidence type="ECO:0000256" key="2">
    <source>
        <dbReference type="ARBA" id="ARBA00006997"/>
    </source>
</evidence>
<evidence type="ECO:0000256" key="3">
    <source>
        <dbReference type="ARBA" id="ARBA00012154"/>
    </source>
</evidence>
<dbReference type="PANTHER" id="PTHR21087">
    <property type="entry name" value="SHIKIMATE KINASE"/>
    <property type="match status" value="1"/>
</dbReference>
<evidence type="ECO:0000256" key="10">
    <source>
        <dbReference type="ARBA" id="ARBA00048567"/>
    </source>
</evidence>
<evidence type="ECO:0000313" key="11">
    <source>
        <dbReference type="EMBL" id="SVA20191.1"/>
    </source>
</evidence>
<dbReference type="CDD" id="cd00464">
    <property type="entry name" value="SK"/>
    <property type="match status" value="1"/>
</dbReference>
<name>A0A381TXL6_9ZZZZ</name>
<dbReference type="EC" id="2.7.1.71" evidence="3"/>
<evidence type="ECO:0000256" key="1">
    <source>
        <dbReference type="ARBA" id="ARBA00004842"/>
    </source>
</evidence>
<proteinExistence type="inferred from homology"/>
<dbReference type="GO" id="GO:0009073">
    <property type="term" value="P:aromatic amino acid family biosynthetic process"/>
    <property type="evidence" value="ECO:0007669"/>
    <property type="project" value="UniProtKB-KW"/>
</dbReference>
<dbReference type="GO" id="GO:0004765">
    <property type="term" value="F:shikimate kinase activity"/>
    <property type="evidence" value="ECO:0007669"/>
    <property type="project" value="UniProtKB-EC"/>
</dbReference>
<dbReference type="GO" id="GO:0009423">
    <property type="term" value="P:chorismate biosynthetic process"/>
    <property type="evidence" value="ECO:0007669"/>
    <property type="project" value="UniProtKB-UniPathway"/>
</dbReference>
<dbReference type="PANTHER" id="PTHR21087:SF16">
    <property type="entry name" value="SHIKIMATE KINASE 1, CHLOROPLASTIC"/>
    <property type="match status" value="1"/>
</dbReference>
<dbReference type="GO" id="GO:0005829">
    <property type="term" value="C:cytosol"/>
    <property type="evidence" value="ECO:0007669"/>
    <property type="project" value="TreeGrafter"/>
</dbReference>
<dbReference type="SUPFAM" id="SSF52540">
    <property type="entry name" value="P-loop containing nucleoside triphosphate hydrolases"/>
    <property type="match status" value="1"/>
</dbReference>
<protein>
    <recommendedName>
        <fullName evidence="3">shikimate kinase</fullName>
        <ecNumber evidence="3">2.7.1.71</ecNumber>
    </recommendedName>
</protein>